<organism evidence="2 3">
    <name type="scientific">Hymenoscyphus fraxineus</name>
    <dbReference type="NCBI Taxonomy" id="746836"/>
    <lineage>
        <taxon>Eukaryota</taxon>
        <taxon>Fungi</taxon>
        <taxon>Dikarya</taxon>
        <taxon>Ascomycota</taxon>
        <taxon>Pezizomycotina</taxon>
        <taxon>Leotiomycetes</taxon>
        <taxon>Helotiales</taxon>
        <taxon>Helotiaceae</taxon>
        <taxon>Hymenoscyphus</taxon>
    </lineage>
</organism>
<feature type="region of interest" description="Disordered" evidence="1">
    <location>
        <begin position="244"/>
        <end position="284"/>
    </location>
</feature>
<feature type="compositionally biased region" description="Acidic residues" evidence="1">
    <location>
        <begin position="260"/>
        <end position="271"/>
    </location>
</feature>
<reference evidence="2" key="1">
    <citation type="submission" date="2021-07" db="EMBL/GenBank/DDBJ databases">
        <authorList>
            <person name="Durling M."/>
        </authorList>
    </citation>
    <scope>NUCLEOTIDE SEQUENCE</scope>
</reference>
<dbReference type="AlphaFoldDB" id="A0A9N9KRI3"/>
<dbReference type="EMBL" id="CAJVRL010000045">
    <property type="protein sequence ID" value="CAG8952179.1"/>
    <property type="molecule type" value="Genomic_DNA"/>
</dbReference>
<comment type="caution">
    <text evidence="2">The sequence shown here is derived from an EMBL/GenBank/DDBJ whole genome shotgun (WGS) entry which is preliminary data.</text>
</comment>
<feature type="compositionally biased region" description="Low complexity" evidence="1">
    <location>
        <begin position="272"/>
        <end position="284"/>
    </location>
</feature>
<evidence type="ECO:0000256" key="1">
    <source>
        <dbReference type="SAM" id="MobiDB-lite"/>
    </source>
</evidence>
<sequence>MWFCPETDIVHMNYNARREVEEVEEGRRSPDPIPYLIEMAERGVGACITTDFLYPFAKGGLWPACSTFEQLAKLEARREWLVVIKMDNLHLREEAVTKSGIFGFLGDEKIVLVDADDEEELDRLYELWEKAREYESDSMDFGSWPPYSGIGRWKYKVQSHWILNFAIPQFYKKEGTGQPQTLKDEIIRDPRTYAEGAEFWGDGYDLDEMPDDMFYEEEHPFVKRVLAEMPIFKPVIMLRCFSEATSNRSNEHDTEASSQDGEESSGEESSSEPDPSTDSSGSSD</sequence>
<name>A0A9N9KRI3_9HELO</name>
<protein>
    <submittedName>
        <fullName evidence="2">Uncharacterized protein</fullName>
    </submittedName>
</protein>
<accession>A0A9N9KRI3</accession>
<gene>
    <name evidence="2" type="ORF">HYFRA_00000919</name>
</gene>
<dbReference type="Proteomes" id="UP000696280">
    <property type="component" value="Unassembled WGS sequence"/>
</dbReference>
<proteinExistence type="predicted"/>
<evidence type="ECO:0000313" key="2">
    <source>
        <dbReference type="EMBL" id="CAG8952179.1"/>
    </source>
</evidence>
<dbReference type="OrthoDB" id="3439380at2759"/>
<evidence type="ECO:0000313" key="3">
    <source>
        <dbReference type="Proteomes" id="UP000696280"/>
    </source>
</evidence>
<keyword evidence="3" id="KW-1185">Reference proteome</keyword>